<evidence type="ECO:0000256" key="2">
    <source>
        <dbReference type="ARBA" id="ARBA00023002"/>
    </source>
</evidence>
<dbReference type="EMBL" id="JBFSHR010000013">
    <property type="protein sequence ID" value="MEX6429293.1"/>
    <property type="molecule type" value="Genomic_DNA"/>
</dbReference>
<dbReference type="RefSeq" id="WP_298384965.1">
    <property type="nucleotide sequence ID" value="NZ_JBFSHR010000013.1"/>
</dbReference>
<comment type="similarity">
    <text evidence="1">Belongs to the short-chain dehydrogenases/reductases (SDR) family.</text>
</comment>
<reference evidence="3 4" key="1">
    <citation type="submission" date="2024-07" db="EMBL/GenBank/DDBJ databases">
        <title>Draft Genome Sequence of Ferrimicrobium acidiphilum Strain YE2023, Isolated from a Pulp of Bioleach Reactor.</title>
        <authorList>
            <person name="Elkina Y.A."/>
            <person name="Bulaeva A.G."/>
            <person name="Beletsky A.V."/>
            <person name="Mardanov A.V."/>
        </authorList>
    </citation>
    <scope>NUCLEOTIDE SEQUENCE [LARGE SCALE GENOMIC DNA]</scope>
    <source>
        <strain evidence="3 4">YE2023</strain>
    </source>
</reference>
<organism evidence="3 4">
    <name type="scientific">Ferrimicrobium acidiphilum</name>
    <dbReference type="NCBI Taxonomy" id="121039"/>
    <lineage>
        <taxon>Bacteria</taxon>
        <taxon>Bacillati</taxon>
        <taxon>Actinomycetota</taxon>
        <taxon>Acidimicrobiia</taxon>
        <taxon>Acidimicrobiales</taxon>
        <taxon>Acidimicrobiaceae</taxon>
        <taxon>Ferrimicrobium</taxon>
    </lineage>
</organism>
<dbReference type="PROSITE" id="PS00061">
    <property type="entry name" value="ADH_SHORT"/>
    <property type="match status" value="1"/>
</dbReference>
<evidence type="ECO:0000256" key="1">
    <source>
        <dbReference type="ARBA" id="ARBA00006484"/>
    </source>
</evidence>
<dbReference type="Proteomes" id="UP001560267">
    <property type="component" value="Unassembled WGS sequence"/>
</dbReference>
<dbReference type="SUPFAM" id="SSF51735">
    <property type="entry name" value="NAD(P)-binding Rossmann-fold domains"/>
    <property type="match status" value="1"/>
</dbReference>
<dbReference type="Gene3D" id="3.40.50.720">
    <property type="entry name" value="NAD(P)-binding Rossmann-like Domain"/>
    <property type="match status" value="1"/>
</dbReference>
<dbReference type="CDD" id="cd05233">
    <property type="entry name" value="SDR_c"/>
    <property type="match status" value="1"/>
</dbReference>
<proteinExistence type="inferred from homology"/>
<dbReference type="PRINTS" id="PR00081">
    <property type="entry name" value="GDHRDH"/>
</dbReference>
<dbReference type="PANTHER" id="PTHR43639">
    <property type="entry name" value="OXIDOREDUCTASE, SHORT-CHAIN DEHYDROGENASE/REDUCTASE FAMILY (AFU_ORTHOLOGUE AFUA_5G02870)"/>
    <property type="match status" value="1"/>
</dbReference>
<accession>A0ABV3Y153</accession>
<sequence length="256" mass="26848">MSNNARPLAVVTGAARGIGLATTRQLALRGYHVLAIDAPVGSTMPYALSSASELEGIREDHIVPRRCDVRDADLLTAIVQEMTADFGALEVAVACAGVLAGSESSLELDPRQAHEIFDVDYWGVVHLATVTVPLLRRSHGVLIAVSSAAGTRGLPRLGHYCAAKHAIHGFLSALAREEVPKGVRINIVAPGSTDTALLAATADVYELSLPTAFLAQQLDPHLNTPDDVANVICFLASNEASGINATVVPVDRGFMG</sequence>
<protein>
    <submittedName>
        <fullName evidence="3">SDR family oxidoreductase</fullName>
    </submittedName>
</protein>
<name>A0ABV3Y153_9ACTN</name>
<dbReference type="InterPro" id="IPR036291">
    <property type="entry name" value="NAD(P)-bd_dom_sf"/>
</dbReference>
<dbReference type="InterPro" id="IPR020904">
    <property type="entry name" value="Sc_DH/Rdtase_CS"/>
</dbReference>
<keyword evidence="4" id="KW-1185">Reference proteome</keyword>
<evidence type="ECO:0000313" key="4">
    <source>
        <dbReference type="Proteomes" id="UP001560267"/>
    </source>
</evidence>
<dbReference type="Pfam" id="PF13561">
    <property type="entry name" value="adh_short_C2"/>
    <property type="match status" value="1"/>
</dbReference>
<comment type="caution">
    <text evidence="3">The sequence shown here is derived from an EMBL/GenBank/DDBJ whole genome shotgun (WGS) entry which is preliminary data.</text>
</comment>
<dbReference type="InterPro" id="IPR002347">
    <property type="entry name" value="SDR_fam"/>
</dbReference>
<keyword evidence="2" id="KW-0560">Oxidoreductase</keyword>
<dbReference type="PANTHER" id="PTHR43639:SF1">
    <property type="entry name" value="SHORT-CHAIN DEHYDROGENASE_REDUCTASE FAMILY PROTEIN"/>
    <property type="match status" value="1"/>
</dbReference>
<gene>
    <name evidence="3" type="ORF">AB6A68_05505</name>
</gene>
<evidence type="ECO:0000313" key="3">
    <source>
        <dbReference type="EMBL" id="MEX6429293.1"/>
    </source>
</evidence>